<evidence type="ECO:0000313" key="5">
    <source>
        <dbReference type="EMBL" id="CAF4301765.1"/>
    </source>
</evidence>
<gene>
    <name evidence="3" type="ORF">GPM918_LOCUS33600</name>
    <name evidence="2" type="ORF">OVA965_LOCUS28105</name>
    <name evidence="5" type="ORF">SRO942_LOCUS34286</name>
    <name evidence="4" type="ORF">TMI583_LOCUS28854</name>
</gene>
<sequence length="121" mass="13696">MNTPVVDGRSVNPLYLNERNIHLQRDPNDLKFGFYLRVKNGKYYIHTTEPNSPAERGGLHPNDAIKTINEHPTDQMPIYDLIKLIQNSNDLIFTVQQNVTPSACDISGGENQKGEQKLHPS</sequence>
<dbReference type="Proteomes" id="UP000663829">
    <property type="component" value="Unassembled WGS sequence"/>
</dbReference>
<evidence type="ECO:0000313" key="2">
    <source>
        <dbReference type="EMBL" id="CAF1291261.1"/>
    </source>
</evidence>
<dbReference type="PROSITE" id="PS50106">
    <property type="entry name" value="PDZ"/>
    <property type="match status" value="1"/>
</dbReference>
<reference evidence="3" key="1">
    <citation type="submission" date="2021-02" db="EMBL/GenBank/DDBJ databases">
        <authorList>
            <person name="Nowell W R."/>
        </authorList>
    </citation>
    <scope>NUCLEOTIDE SEQUENCE</scope>
</reference>
<accession>A0A815LVI6</accession>
<dbReference type="EMBL" id="CAJNOK010018947">
    <property type="protein sequence ID" value="CAF1291261.1"/>
    <property type="molecule type" value="Genomic_DNA"/>
</dbReference>
<dbReference type="EMBL" id="CAJNOQ010018032">
    <property type="protein sequence ID" value="CAF1415799.1"/>
    <property type="molecule type" value="Genomic_DNA"/>
</dbReference>
<dbReference type="OrthoDB" id="123971at2759"/>
<evidence type="ECO:0000313" key="6">
    <source>
        <dbReference type="Proteomes" id="UP000663829"/>
    </source>
</evidence>
<name>A0A815LVI6_9BILA</name>
<organism evidence="3 6">
    <name type="scientific">Didymodactylos carnosus</name>
    <dbReference type="NCBI Taxonomy" id="1234261"/>
    <lineage>
        <taxon>Eukaryota</taxon>
        <taxon>Metazoa</taxon>
        <taxon>Spiralia</taxon>
        <taxon>Gnathifera</taxon>
        <taxon>Rotifera</taxon>
        <taxon>Eurotatoria</taxon>
        <taxon>Bdelloidea</taxon>
        <taxon>Philodinida</taxon>
        <taxon>Philodinidae</taxon>
        <taxon>Didymodactylos</taxon>
    </lineage>
</organism>
<dbReference type="AlphaFoldDB" id="A0A815LVI6"/>
<evidence type="ECO:0000313" key="4">
    <source>
        <dbReference type="EMBL" id="CAF4096033.1"/>
    </source>
</evidence>
<dbReference type="Pfam" id="PF00595">
    <property type="entry name" value="PDZ"/>
    <property type="match status" value="1"/>
</dbReference>
<dbReference type="Proteomes" id="UP000682733">
    <property type="component" value="Unassembled WGS sequence"/>
</dbReference>
<proteinExistence type="predicted"/>
<dbReference type="Proteomes" id="UP000677228">
    <property type="component" value="Unassembled WGS sequence"/>
</dbReference>
<dbReference type="InterPro" id="IPR001478">
    <property type="entry name" value="PDZ"/>
</dbReference>
<comment type="caution">
    <text evidence="3">The sequence shown here is derived from an EMBL/GenBank/DDBJ whole genome shotgun (WGS) entry which is preliminary data.</text>
</comment>
<dbReference type="Proteomes" id="UP000681722">
    <property type="component" value="Unassembled WGS sequence"/>
</dbReference>
<evidence type="ECO:0000259" key="1">
    <source>
        <dbReference type="PROSITE" id="PS50106"/>
    </source>
</evidence>
<feature type="non-terminal residue" evidence="3">
    <location>
        <position position="121"/>
    </location>
</feature>
<keyword evidence="6" id="KW-1185">Reference proteome</keyword>
<dbReference type="EMBL" id="CAJOBA010040516">
    <property type="protein sequence ID" value="CAF4096033.1"/>
    <property type="molecule type" value="Genomic_DNA"/>
</dbReference>
<feature type="domain" description="PDZ" evidence="1">
    <location>
        <begin position="20"/>
        <end position="92"/>
    </location>
</feature>
<dbReference type="Gene3D" id="2.30.42.10">
    <property type="match status" value="1"/>
</dbReference>
<evidence type="ECO:0000313" key="3">
    <source>
        <dbReference type="EMBL" id="CAF1415799.1"/>
    </source>
</evidence>
<dbReference type="EMBL" id="CAJOBC010083456">
    <property type="protein sequence ID" value="CAF4301765.1"/>
    <property type="molecule type" value="Genomic_DNA"/>
</dbReference>
<dbReference type="SMART" id="SM00228">
    <property type="entry name" value="PDZ"/>
    <property type="match status" value="1"/>
</dbReference>
<protein>
    <recommendedName>
        <fullName evidence="1">PDZ domain-containing protein</fullName>
    </recommendedName>
</protein>
<dbReference type="SUPFAM" id="SSF50156">
    <property type="entry name" value="PDZ domain-like"/>
    <property type="match status" value="1"/>
</dbReference>
<dbReference type="InterPro" id="IPR036034">
    <property type="entry name" value="PDZ_sf"/>
</dbReference>